<evidence type="ECO:0000256" key="4">
    <source>
        <dbReference type="ARBA" id="ARBA00022989"/>
    </source>
</evidence>
<feature type="region of interest" description="Disordered" evidence="9">
    <location>
        <begin position="475"/>
        <end position="504"/>
    </location>
</feature>
<dbReference type="SUPFAM" id="SSF81324">
    <property type="entry name" value="Voltage-gated potassium channels"/>
    <property type="match status" value="2"/>
</dbReference>
<feature type="transmembrane region" description="Helical" evidence="10">
    <location>
        <begin position="129"/>
        <end position="147"/>
    </location>
</feature>
<keyword evidence="3 8" id="KW-0812">Transmembrane</keyword>
<organism evidence="12 13">
    <name type="scientific">Coptotermes formosanus</name>
    <name type="common">Formosan subterranean termite</name>
    <dbReference type="NCBI Taxonomy" id="36987"/>
    <lineage>
        <taxon>Eukaryota</taxon>
        <taxon>Metazoa</taxon>
        <taxon>Ecdysozoa</taxon>
        <taxon>Arthropoda</taxon>
        <taxon>Hexapoda</taxon>
        <taxon>Insecta</taxon>
        <taxon>Pterygota</taxon>
        <taxon>Neoptera</taxon>
        <taxon>Polyneoptera</taxon>
        <taxon>Dictyoptera</taxon>
        <taxon>Blattodea</taxon>
        <taxon>Blattoidea</taxon>
        <taxon>Termitoidae</taxon>
        <taxon>Rhinotermitidae</taxon>
        <taxon>Coptotermes</taxon>
    </lineage>
</organism>
<evidence type="ECO:0000256" key="8">
    <source>
        <dbReference type="RuleBase" id="RU003857"/>
    </source>
</evidence>
<dbReference type="AlphaFoldDB" id="A0A6L2PYN6"/>
<evidence type="ECO:0000256" key="5">
    <source>
        <dbReference type="ARBA" id="ARBA00023065"/>
    </source>
</evidence>
<dbReference type="OrthoDB" id="297496at2759"/>
<evidence type="ECO:0000256" key="6">
    <source>
        <dbReference type="ARBA" id="ARBA00023136"/>
    </source>
</evidence>
<keyword evidence="7 8" id="KW-0407">Ion channel</keyword>
<evidence type="ECO:0000256" key="9">
    <source>
        <dbReference type="SAM" id="MobiDB-lite"/>
    </source>
</evidence>
<dbReference type="InterPro" id="IPR003280">
    <property type="entry name" value="2pore_dom_K_chnl"/>
</dbReference>
<keyword evidence="5 8" id="KW-0406">Ion transport</keyword>
<keyword evidence="13" id="KW-1185">Reference proteome</keyword>
<evidence type="ECO:0000313" key="12">
    <source>
        <dbReference type="EMBL" id="GFG37741.1"/>
    </source>
</evidence>
<feature type="compositionally biased region" description="Pro residues" evidence="9">
    <location>
        <begin position="585"/>
        <end position="601"/>
    </location>
</feature>
<dbReference type="GO" id="GO:0015271">
    <property type="term" value="F:outward rectifier potassium channel activity"/>
    <property type="evidence" value="ECO:0007669"/>
    <property type="project" value="TreeGrafter"/>
</dbReference>
<dbReference type="PANTHER" id="PTHR11003:SF352">
    <property type="entry name" value="BCDNA.GH04802-RELATED"/>
    <property type="match status" value="1"/>
</dbReference>
<feature type="transmembrane region" description="Helical" evidence="10">
    <location>
        <begin position="92"/>
        <end position="117"/>
    </location>
</feature>
<feature type="domain" description="Potassium channel" evidence="11">
    <location>
        <begin position="99"/>
        <end position="188"/>
    </location>
</feature>
<evidence type="ECO:0000256" key="3">
    <source>
        <dbReference type="ARBA" id="ARBA00022692"/>
    </source>
</evidence>
<feature type="transmembrane region" description="Helical" evidence="10">
    <location>
        <begin position="20"/>
        <end position="39"/>
    </location>
</feature>
<reference evidence="13" key="1">
    <citation type="submission" date="2020-01" db="EMBL/GenBank/DDBJ databases">
        <title>Draft genome sequence of the Termite Coptotermes fromosanus.</title>
        <authorList>
            <person name="Itakura S."/>
            <person name="Yosikawa Y."/>
            <person name="Umezawa K."/>
        </authorList>
    </citation>
    <scope>NUCLEOTIDE SEQUENCE [LARGE SCALE GENOMIC DNA]</scope>
</reference>
<evidence type="ECO:0000256" key="7">
    <source>
        <dbReference type="ARBA" id="ARBA00023303"/>
    </source>
</evidence>
<dbReference type="EMBL" id="BLKM01000713">
    <property type="protein sequence ID" value="GFG37741.1"/>
    <property type="molecule type" value="Genomic_DNA"/>
</dbReference>
<gene>
    <name evidence="12" type="ORF">Cfor_06980</name>
</gene>
<evidence type="ECO:0000313" key="13">
    <source>
        <dbReference type="Proteomes" id="UP000502823"/>
    </source>
</evidence>
<dbReference type="PANTHER" id="PTHR11003">
    <property type="entry name" value="POTASSIUM CHANNEL, SUBFAMILY K"/>
    <property type="match status" value="1"/>
</dbReference>
<accession>A0A6L2PYN6</accession>
<feature type="compositionally biased region" description="Polar residues" evidence="9">
    <location>
        <begin position="494"/>
        <end position="504"/>
    </location>
</feature>
<dbReference type="InterPro" id="IPR013099">
    <property type="entry name" value="K_chnl_dom"/>
</dbReference>
<feature type="region of interest" description="Disordered" evidence="9">
    <location>
        <begin position="575"/>
        <end position="604"/>
    </location>
</feature>
<evidence type="ECO:0000259" key="11">
    <source>
        <dbReference type="Pfam" id="PF07885"/>
    </source>
</evidence>
<feature type="transmembrane region" description="Helical" evidence="10">
    <location>
        <begin position="159"/>
        <end position="184"/>
    </location>
</feature>
<dbReference type="InParanoid" id="A0A6L2PYN6"/>
<comment type="similarity">
    <text evidence="8">Belongs to the two pore domain potassium channel (TC 1.A.1.8) family.</text>
</comment>
<keyword evidence="2 8" id="KW-0813">Transport</keyword>
<protein>
    <recommendedName>
        <fullName evidence="11">Potassium channel domain-containing protein</fullName>
    </recommendedName>
</protein>
<evidence type="ECO:0000256" key="2">
    <source>
        <dbReference type="ARBA" id="ARBA00022448"/>
    </source>
</evidence>
<dbReference type="GO" id="GO:0030322">
    <property type="term" value="P:stabilization of membrane potential"/>
    <property type="evidence" value="ECO:0007669"/>
    <property type="project" value="TreeGrafter"/>
</dbReference>
<evidence type="ECO:0000256" key="10">
    <source>
        <dbReference type="SAM" id="Phobius"/>
    </source>
</evidence>
<proteinExistence type="inferred from homology"/>
<dbReference type="Gene3D" id="1.10.287.70">
    <property type="match status" value="1"/>
</dbReference>
<evidence type="ECO:0000256" key="1">
    <source>
        <dbReference type="ARBA" id="ARBA00004141"/>
    </source>
</evidence>
<feature type="transmembrane region" description="Helical" evidence="10">
    <location>
        <begin position="51"/>
        <end position="72"/>
    </location>
</feature>
<name>A0A6L2PYN6_COPFO</name>
<keyword evidence="4 10" id="KW-1133">Transmembrane helix</keyword>
<comment type="subcellular location">
    <subcellularLocation>
        <location evidence="1">Membrane</location>
        <topology evidence="1">Multi-pass membrane protein</topology>
    </subcellularLocation>
</comment>
<keyword evidence="6 10" id="KW-0472">Membrane</keyword>
<dbReference type="GO" id="GO:0005886">
    <property type="term" value="C:plasma membrane"/>
    <property type="evidence" value="ECO:0007669"/>
    <property type="project" value="TreeGrafter"/>
</dbReference>
<comment type="caution">
    <text evidence="12">The sequence shown here is derived from an EMBL/GenBank/DDBJ whole genome shotgun (WGS) entry which is preliminary data.</text>
</comment>
<dbReference type="Pfam" id="PF07885">
    <property type="entry name" value="Ion_trans_2"/>
    <property type="match status" value="2"/>
</dbReference>
<dbReference type="PRINTS" id="PR01333">
    <property type="entry name" value="2POREKCHANEL"/>
</dbReference>
<dbReference type="GO" id="GO:0022841">
    <property type="term" value="F:potassium ion leak channel activity"/>
    <property type="evidence" value="ECO:0007669"/>
    <property type="project" value="TreeGrafter"/>
</dbReference>
<sequence>MLALSNDTNVEDFEPFLWDFYNSVFFVLTVVSTVGYGNLSPSSDLGRMIMIGYALIGIPINGIMLASLAEFFSRALVRVHVRYKTKPFQTRAGMVADIILYLIPGFVIFLFLPTGVFMHFEGWTFVESFYYAFVTLSTIGFGDFVAGNEIFCGSEGLYMLYKVMLLVWIVFGLGYLVMILGFITSAMRSKKVARLEHKLASNIKQTHSKLWSTLTRDVNYLRRVLNEMYVMTIKPVYKDEDEPVYTTRTRSSSEPMLYDLSSRDKELASGFGVWRRRTNSETAATTQKVPRVLSESDLERIDRDATFKSAAAMIQPGELLAHVVNALGDEDKGVQGFSDEEILAGEDRNATWTIGGEAITKRRDRAASEVRIQIREQQSDAEWTWSGDEGSRRVHELFRATHKSLVPPDRKTRRPSIFQLAAARIKQPLKKRDKSKSIGDLFRAEENPPFMHPPMHPALEETSLADFLRAVSSIQSRVATPPDSSPPRRKMGTGSFTPSGSMTSLFPPALKDRRMSLRHAPASRLNHIPSRRASAVSLCPPPMMNRRMSLRPLVPRGPPASTRRGSLHPAIRRFSVRPVTSPLTNPLPPSTTTPTPPPPPLHLMAPHLFARQLSEPGHGNRKFS</sequence>
<dbReference type="Proteomes" id="UP000502823">
    <property type="component" value="Unassembled WGS sequence"/>
</dbReference>
<feature type="domain" description="Potassium channel" evidence="11">
    <location>
        <begin position="13"/>
        <end position="73"/>
    </location>
</feature>